<dbReference type="PANTHER" id="PTHR12413">
    <property type="entry name" value="DOLICHYL GLYCOSYLTRANSFERASE"/>
    <property type="match status" value="1"/>
</dbReference>
<keyword evidence="4 10" id="KW-0328">Glycosyltransferase</keyword>
<protein>
    <recommendedName>
        <fullName evidence="10">Alpha-1,3-glucosyltransferase</fullName>
        <ecNumber evidence="10">2.4.1.-</ecNumber>
    </recommendedName>
</protein>
<dbReference type="GO" id="GO:0005789">
    <property type="term" value="C:endoplasmic reticulum membrane"/>
    <property type="evidence" value="ECO:0007669"/>
    <property type="project" value="UniProtKB-SubCell"/>
</dbReference>
<keyword evidence="7 10" id="KW-0256">Endoplasmic reticulum</keyword>
<evidence type="ECO:0000256" key="11">
    <source>
        <dbReference type="SAM" id="MobiDB-lite"/>
    </source>
</evidence>
<dbReference type="OrthoDB" id="5589195at2759"/>
<dbReference type="RefSeq" id="XP_018737348.1">
    <property type="nucleotide sequence ID" value="XM_018879430.1"/>
</dbReference>
<dbReference type="GeneID" id="30034400"/>
<feature type="compositionally biased region" description="Gly residues" evidence="11">
    <location>
        <begin position="104"/>
        <end position="114"/>
    </location>
</feature>
<dbReference type="KEGG" id="slb:AWJ20_2484"/>
<keyword evidence="9 10" id="KW-0472">Membrane</keyword>
<evidence type="ECO:0000256" key="5">
    <source>
        <dbReference type="ARBA" id="ARBA00022679"/>
    </source>
</evidence>
<evidence type="ECO:0000256" key="10">
    <source>
        <dbReference type="RuleBase" id="RU363110"/>
    </source>
</evidence>
<evidence type="ECO:0000256" key="8">
    <source>
        <dbReference type="ARBA" id="ARBA00022989"/>
    </source>
</evidence>
<feature type="transmembrane region" description="Helical" evidence="10">
    <location>
        <begin position="654"/>
        <end position="672"/>
    </location>
</feature>
<dbReference type="InterPro" id="IPR004856">
    <property type="entry name" value="Glyco_trans_ALG6/ALG8"/>
</dbReference>
<evidence type="ECO:0000313" key="13">
    <source>
        <dbReference type="Proteomes" id="UP000189580"/>
    </source>
</evidence>
<evidence type="ECO:0000256" key="3">
    <source>
        <dbReference type="ARBA" id="ARBA00008715"/>
    </source>
</evidence>
<feature type="compositionally biased region" description="Polar residues" evidence="11">
    <location>
        <begin position="69"/>
        <end position="82"/>
    </location>
</feature>
<keyword evidence="13" id="KW-1185">Reference proteome</keyword>
<dbReference type="AlphaFoldDB" id="A0A167F5U5"/>
<feature type="transmembrane region" description="Helical" evidence="10">
    <location>
        <begin position="530"/>
        <end position="551"/>
    </location>
</feature>
<keyword evidence="8 10" id="KW-1133">Transmembrane helix</keyword>
<feature type="transmembrane region" description="Helical" evidence="10">
    <location>
        <begin position="459"/>
        <end position="482"/>
    </location>
</feature>
<dbReference type="GO" id="GO:0042281">
    <property type="term" value="F:dolichyl pyrophosphate Man9GlcNAc2 alpha-1,3-glucosyltransferase activity"/>
    <property type="evidence" value="ECO:0007669"/>
    <property type="project" value="EnsemblFungi"/>
</dbReference>
<feature type="transmembrane region" description="Helical" evidence="10">
    <location>
        <begin position="373"/>
        <end position="392"/>
    </location>
</feature>
<feature type="compositionally biased region" description="Gly residues" evidence="11">
    <location>
        <begin position="163"/>
        <end position="174"/>
    </location>
</feature>
<organism evidence="12 13">
    <name type="scientific">Sugiyamaella lignohabitans</name>
    <dbReference type="NCBI Taxonomy" id="796027"/>
    <lineage>
        <taxon>Eukaryota</taxon>
        <taxon>Fungi</taxon>
        <taxon>Dikarya</taxon>
        <taxon>Ascomycota</taxon>
        <taxon>Saccharomycotina</taxon>
        <taxon>Dipodascomycetes</taxon>
        <taxon>Dipodascales</taxon>
        <taxon>Trichomonascaceae</taxon>
        <taxon>Sugiyamaella</taxon>
    </lineage>
</organism>
<evidence type="ECO:0000256" key="4">
    <source>
        <dbReference type="ARBA" id="ARBA00022676"/>
    </source>
</evidence>
<comment type="pathway">
    <text evidence="2 10">Protein modification; protein glycosylation.</text>
</comment>
<dbReference type="UniPathway" id="UPA00378"/>
<comment type="similarity">
    <text evidence="3 10">Belongs to the ALG6/ALG8 glucosyltransferase family.</text>
</comment>
<evidence type="ECO:0000256" key="2">
    <source>
        <dbReference type="ARBA" id="ARBA00004922"/>
    </source>
</evidence>
<evidence type="ECO:0000256" key="9">
    <source>
        <dbReference type="ARBA" id="ARBA00023136"/>
    </source>
</evidence>
<dbReference type="EC" id="2.4.1.-" evidence="10"/>
<dbReference type="Proteomes" id="UP000189580">
    <property type="component" value="Chromosome b"/>
</dbReference>
<proteinExistence type="inferred from homology"/>
<feature type="compositionally biased region" description="Low complexity" evidence="11">
    <location>
        <begin position="142"/>
        <end position="154"/>
    </location>
</feature>
<dbReference type="EMBL" id="CP014503">
    <property type="protein sequence ID" value="ANB14871.1"/>
    <property type="molecule type" value="Genomic_DNA"/>
</dbReference>
<feature type="compositionally biased region" description="Low complexity" evidence="11">
    <location>
        <begin position="180"/>
        <end position="200"/>
    </location>
</feature>
<dbReference type="PANTHER" id="PTHR12413:SF1">
    <property type="entry name" value="DOLICHYL PYROPHOSPHATE MAN9GLCNAC2 ALPHA-1,3-GLUCOSYLTRANSFERASE"/>
    <property type="match status" value="1"/>
</dbReference>
<feature type="transmembrane region" description="Helical" evidence="10">
    <location>
        <begin position="692"/>
        <end position="712"/>
    </location>
</feature>
<feature type="transmembrane region" description="Helical" evidence="10">
    <location>
        <begin position="340"/>
        <end position="361"/>
    </location>
</feature>
<feature type="compositionally biased region" description="Low complexity" evidence="11">
    <location>
        <begin position="83"/>
        <end position="103"/>
    </location>
</feature>
<feature type="compositionally biased region" description="Low complexity" evidence="11">
    <location>
        <begin position="34"/>
        <end position="59"/>
    </location>
</feature>
<comment type="subcellular location">
    <subcellularLocation>
        <location evidence="1 10">Endoplasmic reticulum membrane</location>
        <topology evidence="1 10">Multi-pass membrane protein</topology>
    </subcellularLocation>
</comment>
<feature type="transmembrane region" description="Helical" evidence="10">
    <location>
        <begin position="424"/>
        <end position="447"/>
    </location>
</feature>
<feature type="compositionally biased region" description="Low complexity" evidence="11">
    <location>
        <begin position="7"/>
        <end position="26"/>
    </location>
</feature>
<dbReference type="GO" id="GO:0018279">
    <property type="term" value="P:protein N-linked glycosylation via asparagine"/>
    <property type="evidence" value="ECO:0007669"/>
    <property type="project" value="EnsemblFungi"/>
</dbReference>
<evidence type="ECO:0000256" key="6">
    <source>
        <dbReference type="ARBA" id="ARBA00022692"/>
    </source>
</evidence>
<gene>
    <name evidence="12" type="primary">ALG6</name>
    <name evidence="12" type="ORF">AWJ20_2484</name>
</gene>
<evidence type="ECO:0000256" key="1">
    <source>
        <dbReference type="ARBA" id="ARBA00004477"/>
    </source>
</evidence>
<sequence length="717" mass="77023">MSSQGLAYAKNASDAAKRAAAGLSGSPRGGGNGSPSLNRSGSQTTPASSPGPSLGHGSSITANRAAGSPASQRQSSPLKSSLKNGSRGGTNSNSNNGIISNNGNGNGSGNGNGNGSNSSGNGSSKSHGTGTKGSGAAANRPGSWSGSTAGSSQSQLRKRKANAGGGGGSSGPGSGVKTTGSASNSSPYSSRPGSSVNSPARSRRASYTGASGLPPSPLVNSPLFEFLSPFKGASTQWVARYIIISFAIIIRSAVALGPYSGFQSPPMHGDFEAQRHWMELTIHLPIDQWYFYDLQWWGLDYPPLTAYHSWLLGKIGSAFNPSWFALGSSRGLDDYDLKSYMRATVIFSELAVYIPAVIWFVRWSGTKSPNKLSPIDQSIAAAAIIFQPAVILIDHGHFQYNTVMLGLALLSVVNLVNGHRLSSALFFVLALGFKQMALYYAPIIFAYMLGDCIFPRPNIIRLLGIGVVVILTFSALFGPLLLSGGVPVILQSIHRIFPFSRGLWEDKVANLWCTANTFVKLKTLFDDKQLQLASLVATLVSITPAMIIVFFKPRPELLPWALSAGAWGFFLFSFQVHEKSVLLPLMPATVLLSYPDPNIVSNVVWINNIATFSLWPLLHREGLVLQYVVIVFLWNWLIGNLNPSRFWKILPNSWFMRLVHTGSYTAAIALHLAEYLYPTALGFTARYPDLYILGNVTLSFACFSLFWLWTLYKLATI</sequence>
<evidence type="ECO:0000256" key="7">
    <source>
        <dbReference type="ARBA" id="ARBA00022824"/>
    </source>
</evidence>
<feature type="transmembrane region" description="Helical" evidence="10">
    <location>
        <begin position="557"/>
        <end position="577"/>
    </location>
</feature>
<dbReference type="Pfam" id="PF03155">
    <property type="entry name" value="Alg6_Alg8"/>
    <property type="match status" value="1"/>
</dbReference>
<feature type="compositionally biased region" description="Low complexity" evidence="11">
    <location>
        <begin position="115"/>
        <end position="129"/>
    </location>
</feature>
<feature type="region of interest" description="Disordered" evidence="11">
    <location>
        <begin position="1"/>
        <end position="212"/>
    </location>
</feature>
<reference evidence="12 13" key="1">
    <citation type="submission" date="2016-02" db="EMBL/GenBank/DDBJ databases">
        <title>Complete genome sequence and transcriptome regulation of the pentose utilising yeast Sugiyamaella lignohabitans.</title>
        <authorList>
            <person name="Bellasio M."/>
            <person name="Peymann A."/>
            <person name="Valli M."/>
            <person name="Sipitzky M."/>
            <person name="Graf A."/>
            <person name="Sauer M."/>
            <person name="Marx H."/>
            <person name="Mattanovich D."/>
        </authorList>
    </citation>
    <scope>NUCLEOTIDE SEQUENCE [LARGE SCALE GENOMIC DNA]</scope>
    <source>
        <strain evidence="12 13">CBS 10342</strain>
    </source>
</reference>
<keyword evidence="5 10" id="KW-0808">Transferase</keyword>
<evidence type="ECO:0000313" key="12">
    <source>
        <dbReference type="EMBL" id="ANB14871.1"/>
    </source>
</evidence>
<name>A0A167F5U5_9ASCO</name>
<feature type="transmembrane region" description="Helical" evidence="10">
    <location>
        <begin position="238"/>
        <end position="259"/>
    </location>
</feature>
<keyword evidence="6 10" id="KW-0812">Transmembrane</keyword>
<feature type="transmembrane region" description="Helical" evidence="10">
    <location>
        <begin position="624"/>
        <end position="642"/>
    </location>
</feature>
<accession>A0A167F5U5</accession>